<proteinExistence type="predicted"/>
<sequence length="303" mass="33432">MASSVPAPLEPQSIAAERMYAERAATYEDSWHPDYTARLMTLIPLRPGDHVLSLCCGTGLDAFASARAVGPQGRVVGVDVSEPMLSVARAKLQARTAAAQQRGSANEKEEAEAPVVFLRHDVTNLDGLDEGAKKEVPKGGFDAIICSSAFVLFPNPAGVVRHWREYLKPGGLLVVDIAHERNMRSGLVMEKVAKRLGKTYPSDRAWIKSRDSFRDILVQEGFVVESITELEKVAGRRSTYLTLDRADEQFDYVVNSSLANPVMTDEFKQQARPIFKEEFAKMAVDGKVEVVETLYVYVARKGD</sequence>
<dbReference type="PANTHER" id="PTHR43464:SF89">
    <property type="entry name" value="METHYLTRANSFERASE"/>
    <property type="match status" value="1"/>
</dbReference>
<evidence type="ECO:0008006" key="3">
    <source>
        <dbReference type="Google" id="ProtNLM"/>
    </source>
</evidence>
<protein>
    <recommendedName>
        <fullName evidence="3">Methyltransferase domain-containing protein</fullName>
    </recommendedName>
</protein>
<evidence type="ECO:0000313" key="2">
    <source>
        <dbReference type="Proteomes" id="UP001586593"/>
    </source>
</evidence>
<accession>A0ABR3XS44</accession>
<comment type="caution">
    <text evidence="1">The sequence shown here is derived from an EMBL/GenBank/DDBJ whole genome shotgun (WGS) entry which is preliminary data.</text>
</comment>
<organism evidence="1 2">
    <name type="scientific">Phialemonium thermophilum</name>
    <dbReference type="NCBI Taxonomy" id="223376"/>
    <lineage>
        <taxon>Eukaryota</taxon>
        <taxon>Fungi</taxon>
        <taxon>Dikarya</taxon>
        <taxon>Ascomycota</taxon>
        <taxon>Pezizomycotina</taxon>
        <taxon>Sordariomycetes</taxon>
        <taxon>Sordariomycetidae</taxon>
        <taxon>Cephalothecales</taxon>
        <taxon>Cephalothecaceae</taxon>
        <taxon>Phialemonium</taxon>
    </lineage>
</organism>
<dbReference type="Proteomes" id="UP001586593">
    <property type="component" value="Unassembled WGS sequence"/>
</dbReference>
<dbReference type="Pfam" id="PF13489">
    <property type="entry name" value="Methyltransf_23"/>
    <property type="match status" value="1"/>
</dbReference>
<dbReference type="PANTHER" id="PTHR43464">
    <property type="entry name" value="METHYLTRANSFERASE"/>
    <property type="match status" value="1"/>
</dbReference>
<dbReference type="SUPFAM" id="SSF53335">
    <property type="entry name" value="S-adenosyl-L-methionine-dependent methyltransferases"/>
    <property type="match status" value="1"/>
</dbReference>
<dbReference type="InterPro" id="IPR029063">
    <property type="entry name" value="SAM-dependent_MTases_sf"/>
</dbReference>
<name>A0ABR3XS44_9PEZI</name>
<keyword evidence="2" id="KW-1185">Reference proteome</keyword>
<reference evidence="1 2" key="1">
    <citation type="journal article" date="2024" name="Commun. Biol.">
        <title>Comparative genomic analysis of thermophilic fungi reveals convergent evolutionary adaptations and gene losses.</title>
        <authorList>
            <person name="Steindorff A.S."/>
            <person name="Aguilar-Pontes M.V."/>
            <person name="Robinson A.J."/>
            <person name="Andreopoulos B."/>
            <person name="LaButti K."/>
            <person name="Kuo A."/>
            <person name="Mondo S."/>
            <person name="Riley R."/>
            <person name="Otillar R."/>
            <person name="Haridas S."/>
            <person name="Lipzen A."/>
            <person name="Grimwood J."/>
            <person name="Schmutz J."/>
            <person name="Clum A."/>
            <person name="Reid I.D."/>
            <person name="Moisan M.C."/>
            <person name="Butler G."/>
            <person name="Nguyen T.T.M."/>
            <person name="Dewar K."/>
            <person name="Conant G."/>
            <person name="Drula E."/>
            <person name="Henrissat B."/>
            <person name="Hansel C."/>
            <person name="Singer S."/>
            <person name="Hutchinson M.I."/>
            <person name="de Vries R.P."/>
            <person name="Natvig D.O."/>
            <person name="Powell A.J."/>
            <person name="Tsang A."/>
            <person name="Grigoriev I.V."/>
        </authorList>
    </citation>
    <scope>NUCLEOTIDE SEQUENCE [LARGE SCALE GENOMIC DNA]</scope>
    <source>
        <strain evidence="1 2">ATCC 24622</strain>
    </source>
</reference>
<gene>
    <name evidence="1" type="ORF">VTK73DRAFT_7553</name>
</gene>
<dbReference type="CDD" id="cd02440">
    <property type="entry name" value="AdoMet_MTases"/>
    <property type="match status" value="1"/>
</dbReference>
<dbReference type="EMBL" id="JAZHXJ010000049">
    <property type="protein sequence ID" value="KAL1878796.1"/>
    <property type="molecule type" value="Genomic_DNA"/>
</dbReference>
<dbReference type="Gene3D" id="3.40.50.150">
    <property type="entry name" value="Vaccinia Virus protein VP39"/>
    <property type="match status" value="1"/>
</dbReference>
<evidence type="ECO:0000313" key="1">
    <source>
        <dbReference type="EMBL" id="KAL1878796.1"/>
    </source>
</evidence>